<organism evidence="3 4">
    <name type="scientific">Lentzea tibetensis</name>
    <dbReference type="NCBI Taxonomy" id="2591470"/>
    <lineage>
        <taxon>Bacteria</taxon>
        <taxon>Bacillati</taxon>
        <taxon>Actinomycetota</taxon>
        <taxon>Actinomycetes</taxon>
        <taxon>Pseudonocardiales</taxon>
        <taxon>Pseudonocardiaceae</taxon>
        <taxon>Lentzea</taxon>
    </lineage>
</organism>
<dbReference type="PRINTS" id="PR01543">
    <property type="entry name" value="ANATRNSFRASE"/>
</dbReference>
<gene>
    <name evidence="3" type="ORF">FKR81_35100</name>
</gene>
<evidence type="ECO:0000313" key="3">
    <source>
        <dbReference type="EMBL" id="TWP46683.1"/>
    </source>
</evidence>
<evidence type="ECO:0000313" key="4">
    <source>
        <dbReference type="Proteomes" id="UP000316639"/>
    </source>
</evidence>
<comment type="caution">
    <text evidence="3">The sequence shown here is derived from an EMBL/GenBank/DDBJ whole genome shotgun (WGS) entry which is preliminary data.</text>
</comment>
<evidence type="ECO:0000256" key="1">
    <source>
        <dbReference type="ARBA" id="ARBA00006547"/>
    </source>
</evidence>
<dbReference type="SUPFAM" id="SSF54001">
    <property type="entry name" value="Cysteine proteinases"/>
    <property type="match status" value="1"/>
</dbReference>
<name>A0A563EIP1_9PSEU</name>
<evidence type="ECO:0000256" key="2">
    <source>
        <dbReference type="RuleBase" id="RU003452"/>
    </source>
</evidence>
<dbReference type="RefSeq" id="WP_146358554.1">
    <property type="nucleotide sequence ID" value="NZ_VOBR01000031.1"/>
</dbReference>
<dbReference type="InterPro" id="IPR001447">
    <property type="entry name" value="Arylamine_N-AcTrfase"/>
</dbReference>
<dbReference type="AlphaFoldDB" id="A0A563EIP1"/>
<reference evidence="3 4" key="1">
    <citation type="submission" date="2019-07" db="EMBL/GenBank/DDBJ databases">
        <title>Lentzea xizangensis sp. nov., isolated from Qinghai-Tibetan Plateau Soils.</title>
        <authorList>
            <person name="Huang J."/>
        </authorList>
    </citation>
    <scope>NUCLEOTIDE SEQUENCE [LARGE SCALE GENOMIC DNA]</scope>
    <source>
        <strain evidence="3 4">FXJ1.1311</strain>
    </source>
</reference>
<comment type="similarity">
    <text evidence="1 2">Belongs to the arylamine N-acetyltransferase family.</text>
</comment>
<proteinExistence type="inferred from homology"/>
<dbReference type="GO" id="GO:0016407">
    <property type="term" value="F:acetyltransferase activity"/>
    <property type="evidence" value="ECO:0007669"/>
    <property type="project" value="InterPro"/>
</dbReference>
<dbReference type="OrthoDB" id="7181050at2"/>
<protein>
    <submittedName>
        <fullName evidence="3">Arylamine N-acetyltransferase</fullName>
    </submittedName>
</protein>
<keyword evidence="3" id="KW-0808">Transferase</keyword>
<dbReference type="Pfam" id="PF00797">
    <property type="entry name" value="Acetyltransf_2"/>
    <property type="match status" value="1"/>
</dbReference>
<accession>A0A563EIP1</accession>
<dbReference type="PANTHER" id="PTHR11786:SF0">
    <property type="entry name" value="ARYLAMINE N-ACETYLTRANSFERASE 4-RELATED"/>
    <property type="match status" value="1"/>
</dbReference>
<keyword evidence="4" id="KW-1185">Reference proteome</keyword>
<dbReference type="PANTHER" id="PTHR11786">
    <property type="entry name" value="N-HYDROXYARYLAMINE O-ACETYLTRANSFERASE"/>
    <property type="match status" value="1"/>
</dbReference>
<dbReference type="Proteomes" id="UP000316639">
    <property type="component" value="Unassembled WGS sequence"/>
</dbReference>
<dbReference type="Gene3D" id="2.40.128.150">
    <property type="entry name" value="Cysteine proteinases"/>
    <property type="match status" value="1"/>
</dbReference>
<sequence length="249" mass="28523">MFDAETYLRAIGHTGAVAPDLPTLRALHRRHAEAIPYRSDPQDPLMNKAISTWDWDEVFRRSIVDGRGGNCFEVNETFGRLLWSIGFEVDRLSASSLLPDGRYGPEIEHQALLVKLDGESYLVDVGFGQPTSVDPLPVESAAQGSFRVVTSGEWHSYERRSKDKWIPVYRFKLVHRSLDDWDFQSEEFVNLANDIPVARLRVISRVVDGSTLTLSGKRFWKHNADEETFRMILDRAEFEDLTRLILNEN</sequence>
<dbReference type="InterPro" id="IPR038765">
    <property type="entry name" value="Papain-like_cys_pep_sf"/>
</dbReference>
<dbReference type="Gene3D" id="3.30.2140.10">
    <property type="entry name" value="Arylamine N-acetyltransferase"/>
    <property type="match status" value="1"/>
</dbReference>
<dbReference type="EMBL" id="VOBR01000031">
    <property type="protein sequence ID" value="TWP46683.1"/>
    <property type="molecule type" value="Genomic_DNA"/>
</dbReference>